<evidence type="ECO:0000256" key="1">
    <source>
        <dbReference type="SAM" id="MobiDB-lite"/>
    </source>
</evidence>
<organism evidence="2">
    <name type="scientific">Lygus hesperus</name>
    <name type="common">Western plant bug</name>
    <dbReference type="NCBI Taxonomy" id="30085"/>
    <lineage>
        <taxon>Eukaryota</taxon>
        <taxon>Metazoa</taxon>
        <taxon>Ecdysozoa</taxon>
        <taxon>Arthropoda</taxon>
        <taxon>Hexapoda</taxon>
        <taxon>Insecta</taxon>
        <taxon>Pterygota</taxon>
        <taxon>Neoptera</taxon>
        <taxon>Paraneoptera</taxon>
        <taxon>Hemiptera</taxon>
        <taxon>Heteroptera</taxon>
        <taxon>Panheteroptera</taxon>
        <taxon>Cimicomorpha</taxon>
        <taxon>Miridae</taxon>
        <taxon>Mirini</taxon>
        <taxon>Lygus</taxon>
    </lineage>
</organism>
<feature type="compositionally biased region" description="Polar residues" evidence="1">
    <location>
        <begin position="109"/>
        <end position="119"/>
    </location>
</feature>
<accession>A0A146LG75</accession>
<feature type="compositionally biased region" description="Low complexity" evidence="1">
    <location>
        <begin position="91"/>
        <end position="101"/>
    </location>
</feature>
<feature type="non-terminal residue" evidence="2">
    <location>
        <position position="190"/>
    </location>
</feature>
<dbReference type="AlphaFoldDB" id="A0A146LG75"/>
<feature type="compositionally biased region" description="Low complexity" evidence="1">
    <location>
        <begin position="180"/>
        <end position="190"/>
    </location>
</feature>
<gene>
    <name evidence="2" type="ORF">g.98411</name>
</gene>
<feature type="compositionally biased region" description="Polar residues" evidence="1">
    <location>
        <begin position="162"/>
        <end position="179"/>
    </location>
</feature>
<sequence length="190" mass="20416">MPVPITYQENIDRLRGPEWLYGKNIAITTFRQHWRPVVKTLMDIYRARVYKLFHQLTNSTATPTAAVPVDRVENEIEPTSVSDAAPPAGDAVETTAAAAAAVEDERKLNTSGNQTTNAHETGLSMGACPDRVEDAGTVHGEGDSANRTNGDGDGESKVLDTNGASDSGMQNGATGDDTTQFQAQQQQQQQ</sequence>
<reference evidence="2" key="1">
    <citation type="journal article" date="2016" name="Gigascience">
        <title>De novo construction of an expanded transcriptome assembly for the western tarnished plant bug, Lygus hesperus.</title>
        <authorList>
            <person name="Tassone E.E."/>
            <person name="Geib S.M."/>
            <person name="Hall B."/>
            <person name="Fabrick J.A."/>
            <person name="Brent C.S."/>
            <person name="Hull J.J."/>
        </authorList>
    </citation>
    <scope>NUCLEOTIDE SEQUENCE</scope>
</reference>
<feature type="compositionally biased region" description="Basic and acidic residues" evidence="1">
    <location>
        <begin position="130"/>
        <end position="144"/>
    </location>
</feature>
<dbReference type="EMBL" id="GDHC01012633">
    <property type="protein sequence ID" value="JAQ05996.1"/>
    <property type="molecule type" value="Transcribed_RNA"/>
</dbReference>
<feature type="region of interest" description="Disordered" evidence="1">
    <location>
        <begin position="77"/>
        <end position="190"/>
    </location>
</feature>
<name>A0A146LG75_LYGHE</name>
<protein>
    <submittedName>
        <fullName evidence="2">Uncharacterized protein</fullName>
    </submittedName>
</protein>
<proteinExistence type="predicted"/>
<evidence type="ECO:0000313" key="2">
    <source>
        <dbReference type="EMBL" id="JAQ05996.1"/>
    </source>
</evidence>